<dbReference type="InterPro" id="IPR000917">
    <property type="entry name" value="Sulfatase_N"/>
</dbReference>
<feature type="transmembrane region" description="Helical" evidence="7">
    <location>
        <begin position="21"/>
        <end position="42"/>
    </location>
</feature>
<dbReference type="GO" id="GO:0008484">
    <property type="term" value="F:sulfuric ester hydrolase activity"/>
    <property type="evidence" value="ECO:0007669"/>
    <property type="project" value="InterPro"/>
</dbReference>
<keyword evidence="7" id="KW-0472">Membrane</keyword>
<dbReference type="Gene3D" id="3.40.720.10">
    <property type="entry name" value="Alkaline Phosphatase, subunit A"/>
    <property type="match status" value="1"/>
</dbReference>
<reference evidence="9" key="2">
    <citation type="submission" date="2021-09" db="EMBL/GenBank/DDBJ databases">
        <authorList>
            <person name="Jia N."/>
            <person name="Wang J."/>
            <person name="Shi W."/>
            <person name="Du L."/>
            <person name="Sun Y."/>
            <person name="Zhan W."/>
            <person name="Jiang J."/>
            <person name="Wang Q."/>
            <person name="Zhang B."/>
            <person name="Ji P."/>
            <person name="Sakyi L.B."/>
            <person name="Cui X."/>
            <person name="Yuan T."/>
            <person name="Jiang B."/>
            <person name="Yang W."/>
            <person name="Lam T.T.-Y."/>
            <person name="Chang Q."/>
            <person name="Ding S."/>
            <person name="Wang X."/>
            <person name="Zhu J."/>
            <person name="Ruan X."/>
            <person name="Zhao L."/>
            <person name="Wei J."/>
            <person name="Que T."/>
            <person name="Du C."/>
            <person name="Cheng J."/>
            <person name="Dai P."/>
            <person name="Han X."/>
            <person name="Huang E."/>
            <person name="Gao Y."/>
            <person name="Liu J."/>
            <person name="Shao H."/>
            <person name="Ye R."/>
            <person name="Li L."/>
            <person name="Wei W."/>
            <person name="Wang X."/>
            <person name="Wang C."/>
            <person name="Huo Q."/>
            <person name="Li W."/>
            <person name="Guo W."/>
            <person name="Chen H."/>
            <person name="Chen S."/>
            <person name="Zhou L."/>
            <person name="Zhou L."/>
            <person name="Ni X."/>
            <person name="Tian J."/>
            <person name="Zhou Y."/>
            <person name="Sheng Y."/>
            <person name="Liu T."/>
            <person name="Pan Y."/>
            <person name="Xia L."/>
            <person name="Li J."/>
            <person name="Zhao F."/>
            <person name="Cao W."/>
        </authorList>
    </citation>
    <scope>NUCLEOTIDE SEQUENCE</scope>
    <source>
        <strain evidence="9">Rmic-2018</strain>
        <tissue evidence="9">Larvae</tissue>
    </source>
</reference>
<protein>
    <recommendedName>
        <fullName evidence="8">Sulfatase N-terminal domain-containing protein</fullName>
    </recommendedName>
</protein>
<name>A0A9J6F3F6_RHIMP</name>
<evidence type="ECO:0000256" key="2">
    <source>
        <dbReference type="ARBA" id="ARBA00008779"/>
    </source>
</evidence>
<proteinExistence type="inferred from homology"/>
<evidence type="ECO:0000313" key="9">
    <source>
        <dbReference type="EMBL" id="KAH8041047.1"/>
    </source>
</evidence>
<feature type="domain" description="Sulfatase N-terminal" evidence="8">
    <location>
        <begin position="69"/>
        <end position="318"/>
    </location>
</feature>
<evidence type="ECO:0000256" key="3">
    <source>
        <dbReference type="ARBA" id="ARBA00022723"/>
    </source>
</evidence>
<dbReference type="GO" id="GO:0046872">
    <property type="term" value="F:metal ion binding"/>
    <property type="evidence" value="ECO:0007669"/>
    <property type="project" value="UniProtKB-KW"/>
</dbReference>
<comment type="caution">
    <text evidence="9">The sequence shown here is derived from an EMBL/GenBank/DDBJ whole genome shotgun (WGS) entry which is preliminary data.</text>
</comment>
<comment type="cofactor">
    <cofactor evidence="1">
        <name>Ca(2+)</name>
        <dbReference type="ChEBI" id="CHEBI:29108"/>
    </cofactor>
</comment>
<dbReference type="Proteomes" id="UP000821866">
    <property type="component" value="Chromosome 1"/>
</dbReference>
<dbReference type="Pfam" id="PF00884">
    <property type="entry name" value="Sulfatase"/>
    <property type="match status" value="1"/>
</dbReference>
<dbReference type="SUPFAM" id="SSF53649">
    <property type="entry name" value="Alkaline phosphatase-like"/>
    <property type="match status" value="1"/>
</dbReference>
<dbReference type="Gene3D" id="3.30.1120.10">
    <property type="match status" value="1"/>
</dbReference>
<evidence type="ECO:0000256" key="5">
    <source>
        <dbReference type="ARBA" id="ARBA00022837"/>
    </source>
</evidence>
<keyword evidence="7" id="KW-0812">Transmembrane</keyword>
<organism evidence="9 10">
    <name type="scientific">Rhipicephalus microplus</name>
    <name type="common">Cattle tick</name>
    <name type="synonym">Boophilus microplus</name>
    <dbReference type="NCBI Taxonomy" id="6941"/>
    <lineage>
        <taxon>Eukaryota</taxon>
        <taxon>Metazoa</taxon>
        <taxon>Ecdysozoa</taxon>
        <taxon>Arthropoda</taxon>
        <taxon>Chelicerata</taxon>
        <taxon>Arachnida</taxon>
        <taxon>Acari</taxon>
        <taxon>Parasitiformes</taxon>
        <taxon>Ixodida</taxon>
        <taxon>Ixodoidea</taxon>
        <taxon>Ixodidae</taxon>
        <taxon>Rhipicephalinae</taxon>
        <taxon>Rhipicephalus</taxon>
        <taxon>Boophilus</taxon>
    </lineage>
</organism>
<dbReference type="AlphaFoldDB" id="A0A9J6F3F6"/>
<dbReference type="CDD" id="cd16029">
    <property type="entry name" value="4-S"/>
    <property type="match status" value="1"/>
</dbReference>
<gene>
    <name evidence="9" type="ORF">HPB51_013707</name>
</gene>
<keyword evidence="7" id="KW-1133">Transmembrane helix</keyword>
<dbReference type="PANTHER" id="PTHR10342">
    <property type="entry name" value="ARYLSULFATASE"/>
    <property type="match status" value="1"/>
</dbReference>
<comment type="similarity">
    <text evidence="2">Belongs to the sulfatase family.</text>
</comment>
<evidence type="ECO:0000256" key="4">
    <source>
        <dbReference type="ARBA" id="ARBA00022801"/>
    </source>
</evidence>
<evidence type="ECO:0000256" key="6">
    <source>
        <dbReference type="ARBA" id="ARBA00023180"/>
    </source>
</evidence>
<keyword evidence="4" id="KW-0378">Hydrolase</keyword>
<accession>A0A9J6F3F6</accession>
<sequence>MRIRDAVKHINNQKGPLSRDMVCLLSLLLILSSLFHPFATLYTRVVTRLLARMDIVLEINGMQHWVIRSPEPWGLPLELKIMPQYLKELGYATHLVGKWHLGYFEKEYTPTYRGFDSFFGYYNGFIDYYHHRNQYKRHVGLDFRMNMVPSNKNFGQYATDVFADHAISLIQSHNKSQPLFLYLSHLAPHAATEKEPLQAPQENVRKFDYIGDSNRTMFAAMVDNLDESIGRLTEALQTAGMLENSIIVFSSDNGALPYGTHSNSGFNWPLRGTKMSLWEGGVRVPAFIWSPLLQKRRRVSRQLMHISDWLPTLYFAAGGNTSNLGYVDGYNMWEALSRGWRSPRKEVLVNIDPVTGAGALRYGKHKIVYDAPYRGSSDAHVKTTGQRRPTSQAEEELNWLMENSQAAKALRMLYNANRLPLRYNWRKDARVDCGVLGRRPSNFVSQQPPYLFDLEIDPCEMFNLANIRRRTLGTMLRMLQSFEENMVPNRNEPEDPLSYPEKHGGIWTTWRRSSS</sequence>
<dbReference type="InterPro" id="IPR047115">
    <property type="entry name" value="ARSB"/>
</dbReference>
<dbReference type="InterPro" id="IPR024607">
    <property type="entry name" value="Sulfatase_CS"/>
</dbReference>
<reference evidence="9" key="1">
    <citation type="journal article" date="2020" name="Cell">
        <title>Large-Scale Comparative Analyses of Tick Genomes Elucidate Their Genetic Diversity and Vector Capacities.</title>
        <authorList>
            <consortium name="Tick Genome and Microbiome Consortium (TIGMIC)"/>
            <person name="Jia N."/>
            <person name="Wang J."/>
            <person name="Shi W."/>
            <person name="Du L."/>
            <person name="Sun Y."/>
            <person name="Zhan W."/>
            <person name="Jiang J.F."/>
            <person name="Wang Q."/>
            <person name="Zhang B."/>
            <person name="Ji P."/>
            <person name="Bell-Sakyi L."/>
            <person name="Cui X.M."/>
            <person name="Yuan T.T."/>
            <person name="Jiang B.G."/>
            <person name="Yang W.F."/>
            <person name="Lam T.T."/>
            <person name="Chang Q.C."/>
            <person name="Ding S.J."/>
            <person name="Wang X.J."/>
            <person name="Zhu J.G."/>
            <person name="Ruan X.D."/>
            <person name="Zhao L."/>
            <person name="Wei J.T."/>
            <person name="Ye R.Z."/>
            <person name="Que T.C."/>
            <person name="Du C.H."/>
            <person name="Zhou Y.H."/>
            <person name="Cheng J.X."/>
            <person name="Dai P.F."/>
            <person name="Guo W.B."/>
            <person name="Han X.H."/>
            <person name="Huang E.J."/>
            <person name="Li L.F."/>
            <person name="Wei W."/>
            <person name="Gao Y.C."/>
            <person name="Liu J.Z."/>
            <person name="Shao H.Z."/>
            <person name="Wang X."/>
            <person name="Wang C.C."/>
            <person name="Yang T.C."/>
            <person name="Huo Q.B."/>
            <person name="Li W."/>
            <person name="Chen H.Y."/>
            <person name="Chen S.E."/>
            <person name="Zhou L.G."/>
            <person name="Ni X.B."/>
            <person name="Tian J.H."/>
            <person name="Sheng Y."/>
            <person name="Liu T."/>
            <person name="Pan Y.S."/>
            <person name="Xia L.Y."/>
            <person name="Li J."/>
            <person name="Zhao F."/>
            <person name="Cao W.C."/>
        </authorList>
    </citation>
    <scope>NUCLEOTIDE SEQUENCE</scope>
    <source>
        <strain evidence="9">Rmic-2018</strain>
    </source>
</reference>
<evidence type="ECO:0000256" key="7">
    <source>
        <dbReference type="SAM" id="Phobius"/>
    </source>
</evidence>
<evidence type="ECO:0000259" key="8">
    <source>
        <dbReference type="Pfam" id="PF00884"/>
    </source>
</evidence>
<dbReference type="PANTHER" id="PTHR10342:SF273">
    <property type="entry name" value="RE14504P"/>
    <property type="match status" value="1"/>
</dbReference>
<keyword evidence="5" id="KW-0106">Calcium</keyword>
<evidence type="ECO:0000313" key="10">
    <source>
        <dbReference type="Proteomes" id="UP000821866"/>
    </source>
</evidence>
<dbReference type="VEuPathDB" id="VectorBase:LOC119159502"/>
<keyword evidence="3" id="KW-0479">Metal-binding</keyword>
<dbReference type="EMBL" id="JABSTU010000001">
    <property type="protein sequence ID" value="KAH8041047.1"/>
    <property type="molecule type" value="Genomic_DNA"/>
</dbReference>
<keyword evidence="6" id="KW-0325">Glycoprotein</keyword>
<dbReference type="PROSITE" id="PS00149">
    <property type="entry name" value="SULFATASE_2"/>
    <property type="match status" value="1"/>
</dbReference>
<dbReference type="InterPro" id="IPR017850">
    <property type="entry name" value="Alkaline_phosphatase_core_sf"/>
</dbReference>
<keyword evidence="10" id="KW-1185">Reference proteome</keyword>
<evidence type="ECO:0000256" key="1">
    <source>
        <dbReference type="ARBA" id="ARBA00001913"/>
    </source>
</evidence>